<dbReference type="RefSeq" id="WP_168742164.1">
    <property type="nucleotide sequence ID" value="NZ_JABAHZ010000009.1"/>
</dbReference>
<accession>A0A847SV41</accession>
<sequence>MARIIHLSSQTPQQIVNACWQFARAVLWAEQPIGEQEQQRSIALIRQHLDYPVITESSFICFCERILLAREAQLTGQSGYLSQPSVWLHPNYQEGYTGTRQAYDQMLLRRAAVPGYREEYMVFSKHYYRYALYARTCAIAACRRKLLRLKAYGLLTLLYRAIIYCKLSH</sequence>
<dbReference type="Proteomes" id="UP000552864">
    <property type="component" value="Unassembled WGS sequence"/>
</dbReference>
<evidence type="ECO:0000313" key="1">
    <source>
        <dbReference type="EMBL" id="NLR82248.1"/>
    </source>
</evidence>
<organism evidence="1 2">
    <name type="scientific">Chitinophaga eiseniae</name>
    <dbReference type="NCBI Taxonomy" id="634771"/>
    <lineage>
        <taxon>Bacteria</taxon>
        <taxon>Pseudomonadati</taxon>
        <taxon>Bacteroidota</taxon>
        <taxon>Chitinophagia</taxon>
        <taxon>Chitinophagales</taxon>
        <taxon>Chitinophagaceae</taxon>
        <taxon>Chitinophaga</taxon>
    </lineage>
</organism>
<comment type="caution">
    <text evidence="1">The sequence shown here is derived from an EMBL/GenBank/DDBJ whole genome shotgun (WGS) entry which is preliminary data.</text>
</comment>
<keyword evidence="2" id="KW-1185">Reference proteome</keyword>
<dbReference type="EMBL" id="JABAHZ010000009">
    <property type="protein sequence ID" value="NLR82248.1"/>
    <property type="molecule type" value="Genomic_DNA"/>
</dbReference>
<evidence type="ECO:0000313" key="2">
    <source>
        <dbReference type="Proteomes" id="UP000552864"/>
    </source>
</evidence>
<protein>
    <submittedName>
        <fullName evidence="1">Uncharacterized protein</fullName>
    </submittedName>
</protein>
<name>A0A847SV41_9BACT</name>
<dbReference type="AlphaFoldDB" id="A0A847SV41"/>
<proteinExistence type="predicted"/>
<gene>
    <name evidence="1" type="ORF">HGH91_26770</name>
</gene>
<reference evidence="1 2" key="1">
    <citation type="submission" date="2020-04" db="EMBL/GenBank/DDBJ databases">
        <authorList>
            <person name="Yin C."/>
        </authorList>
    </citation>
    <scope>NUCLEOTIDE SEQUENCE [LARGE SCALE GENOMIC DNA]</scope>
    <source>
        <strain evidence="1 2">Ak56</strain>
    </source>
</reference>